<accession>A0A843VNK9</accession>
<dbReference type="Proteomes" id="UP000652761">
    <property type="component" value="Unassembled WGS sequence"/>
</dbReference>
<comment type="caution">
    <text evidence="1">The sequence shown here is derived from an EMBL/GenBank/DDBJ whole genome shotgun (WGS) entry which is preliminary data.</text>
</comment>
<dbReference type="EMBL" id="NMUH01001710">
    <property type="protein sequence ID" value="MQL94734.1"/>
    <property type="molecule type" value="Genomic_DNA"/>
</dbReference>
<organism evidence="1 2">
    <name type="scientific">Colocasia esculenta</name>
    <name type="common">Wild taro</name>
    <name type="synonym">Arum esculentum</name>
    <dbReference type="NCBI Taxonomy" id="4460"/>
    <lineage>
        <taxon>Eukaryota</taxon>
        <taxon>Viridiplantae</taxon>
        <taxon>Streptophyta</taxon>
        <taxon>Embryophyta</taxon>
        <taxon>Tracheophyta</taxon>
        <taxon>Spermatophyta</taxon>
        <taxon>Magnoliopsida</taxon>
        <taxon>Liliopsida</taxon>
        <taxon>Araceae</taxon>
        <taxon>Aroideae</taxon>
        <taxon>Colocasieae</taxon>
        <taxon>Colocasia</taxon>
    </lineage>
</organism>
<dbReference type="AlphaFoldDB" id="A0A843VNK9"/>
<name>A0A843VNK9_COLES</name>
<protein>
    <submittedName>
        <fullName evidence="1">Uncharacterized protein</fullName>
    </submittedName>
</protein>
<sequence length="95" mass="10529">MSSSAMVSPLYDIKLNNAILAEDKHLPMVNVRSGERPIRVQDVGEPLTHSPYRLDMFRAVGGHPPNGCHALLQKIAALLRMQAREVDVQISGRRS</sequence>
<gene>
    <name evidence="1" type="ORF">Taro_027397</name>
</gene>
<keyword evidence="2" id="KW-1185">Reference proteome</keyword>
<proteinExistence type="predicted"/>
<evidence type="ECO:0000313" key="2">
    <source>
        <dbReference type="Proteomes" id="UP000652761"/>
    </source>
</evidence>
<evidence type="ECO:0000313" key="1">
    <source>
        <dbReference type="EMBL" id="MQL94734.1"/>
    </source>
</evidence>
<reference evidence="1" key="1">
    <citation type="submission" date="2017-07" db="EMBL/GenBank/DDBJ databases">
        <title>Taro Niue Genome Assembly and Annotation.</title>
        <authorList>
            <person name="Atibalentja N."/>
            <person name="Keating K."/>
            <person name="Fields C.J."/>
        </authorList>
    </citation>
    <scope>NUCLEOTIDE SEQUENCE</scope>
    <source>
        <strain evidence="1">Niue_2</strain>
        <tissue evidence="1">Leaf</tissue>
    </source>
</reference>